<name>D9HQ89_HELME</name>
<evidence type="ECO:0000313" key="2">
    <source>
        <dbReference type="EMBL" id="ADJ58577.1"/>
    </source>
</evidence>
<evidence type="ECO:0000256" key="1">
    <source>
        <dbReference type="SAM" id="SignalP"/>
    </source>
</evidence>
<feature type="chain" id="PRO_5003125235" evidence="1">
    <location>
        <begin position="24"/>
        <end position="93"/>
    </location>
</feature>
<proteinExistence type="evidence at transcript level"/>
<sequence>MAMKMKYTFLLLLLEILTPFAISQEYHEKPIFRYLLAPSPDSCKWCNMRPQRVVRDSVLLPRVVDLFDLPIFANLIQNRQDNREIIKNIIKLL</sequence>
<reference evidence="2" key="1">
    <citation type="journal article" date="2010" name="Mol. Biol. Evol.">
        <title>Combined EST and proteomic analysis identifies rapidly evolving seminal fluid proteins in Heliconius butterflies.</title>
        <authorList>
            <person name="Walters J.R."/>
            <person name="Harrison R.G."/>
        </authorList>
    </citation>
    <scope>NUCLEOTIDE SEQUENCE</scope>
</reference>
<feature type="signal peptide" evidence="1">
    <location>
        <begin position="1"/>
        <end position="23"/>
    </location>
</feature>
<protein>
    <submittedName>
        <fullName evidence="2">Seminal fluid protein HACP039</fullName>
    </submittedName>
</protein>
<dbReference type="AlphaFoldDB" id="D9HQ89"/>
<organism evidence="2">
    <name type="scientific">Heliconius melpomene</name>
    <name type="common">Postman butterfly</name>
    <dbReference type="NCBI Taxonomy" id="34740"/>
    <lineage>
        <taxon>Eukaryota</taxon>
        <taxon>Metazoa</taxon>
        <taxon>Ecdysozoa</taxon>
        <taxon>Arthropoda</taxon>
        <taxon>Hexapoda</taxon>
        <taxon>Insecta</taxon>
        <taxon>Pterygota</taxon>
        <taxon>Neoptera</taxon>
        <taxon>Endopterygota</taxon>
        <taxon>Lepidoptera</taxon>
        <taxon>Glossata</taxon>
        <taxon>Ditrysia</taxon>
        <taxon>Papilionoidea</taxon>
        <taxon>Nymphalidae</taxon>
        <taxon>Heliconiinae</taxon>
        <taxon>Heliconiini</taxon>
        <taxon>Heliconius</taxon>
    </lineage>
</organism>
<dbReference type="EMBL" id="HM023844">
    <property type="protein sequence ID" value="ADJ58577.1"/>
    <property type="molecule type" value="mRNA"/>
</dbReference>
<accession>D9HQ89</accession>
<dbReference type="HOGENOM" id="CLU_2402060_0_0_1"/>
<keyword evidence="1" id="KW-0732">Signal</keyword>